<name>A0A445CU82_ARAHY</name>
<accession>A0A445CU82</accession>
<sequence>MVRGALKTHLGVCPCTRCNNPALLSSGSGTICRPVWSLLPPRATRSLAEEPEKKRVFHRAPRRHYELTLDNTREDYNWNQSLLFTQRPTYIHGEAETRCSPCYIADLFKELETNEDQAKLDEIEEIGFGFLKLVPKWQVRQGIMVMLAKAYNTETSTLKLENGNIRIVPELFQRLFGIPPGVDNFPPFDSSNAAHVSIKTRYHRLKTVQLRHFVRHCPMDTEDDRMEFRRHFILLVLKMFLCPTVQHVISPWHIDTVLDVSDPARYRWPLHIFNSLEQAIKKYQHKKNKSCEGCMLGLLVLYFQKLKHGELEGCQEPEPWLSAWTAKELSAMAETIQPEDCGEPGQNEDDGKEDAAIEETSDPSPEQVDVDHRKRSTLKGGFRRASLRTTHQTGTSEDDDEDDQPIGIKIRIKTLPSGHLSAVW</sequence>
<evidence type="ECO:0008006" key="4">
    <source>
        <dbReference type="Google" id="ProtNLM"/>
    </source>
</evidence>
<comment type="caution">
    <text evidence="2">The sequence shown here is derived from an EMBL/GenBank/DDBJ whole genome shotgun (WGS) entry which is preliminary data.</text>
</comment>
<dbReference type="Proteomes" id="UP000289738">
    <property type="component" value="Chromosome A06"/>
</dbReference>
<dbReference type="AlphaFoldDB" id="A0A445CU82"/>
<dbReference type="STRING" id="3818.A0A445CU82"/>
<feature type="region of interest" description="Disordered" evidence="1">
    <location>
        <begin position="337"/>
        <end position="406"/>
    </location>
</feature>
<keyword evidence="3" id="KW-1185">Reference proteome</keyword>
<gene>
    <name evidence="2" type="ORF">Ahy_A06g029766</name>
</gene>
<evidence type="ECO:0000313" key="2">
    <source>
        <dbReference type="EMBL" id="RYR54479.1"/>
    </source>
</evidence>
<reference evidence="2 3" key="1">
    <citation type="submission" date="2019-01" db="EMBL/GenBank/DDBJ databases">
        <title>Sequencing of cultivated peanut Arachis hypogaea provides insights into genome evolution and oil improvement.</title>
        <authorList>
            <person name="Chen X."/>
        </authorList>
    </citation>
    <scope>NUCLEOTIDE SEQUENCE [LARGE SCALE GENOMIC DNA]</scope>
    <source>
        <strain evidence="3">cv. Fuhuasheng</strain>
        <tissue evidence="2">Leaves</tissue>
    </source>
</reference>
<proteinExistence type="predicted"/>
<protein>
    <recommendedName>
        <fullName evidence="4">Aminotransferase-like plant mobile domain-containing protein</fullName>
    </recommendedName>
</protein>
<organism evidence="2 3">
    <name type="scientific">Arachis hypogaea</name>
    <name type="common">Peanut</name>
    <dbReference type="NCBI Taxonomy" id="3818"/>
    <lineage>
        <taxon>Eukaryota</taxon>
        <taxon>Viridiplantae</taxon>
        <taxon>Streptophyta</taxon>
        <taxon>Embryophyta</taxon>
        <taxon>Tracheophyta</taxon>
        <taxon>Spermatophyta</taxon>
        <taxon>Magnoliopsida</taxon>
        <taxon>eudicotyledons</taxon>
        <taxon>Gunneridae</taxon>
        <taxon>Pentapetalae</taxon>
        <taxon>rosids</taxon>
        <taxon>fabids</taxon>
        <taxon>Fabales</taxon>
        <taxon>Fabaceae</taxon>
        <taxon>Papilionoideae</taxon>
        <taxon>50 kb inversion clade</taxon>
        <taxon>dalbergioids sensu lato</taxon>
        <taxon>Dalbergieae</taxon>
        <taxon>Pterocarpus clade</taxon>
        <taxon>Arachis</taxon>
    </lineage>
</organism>
<dbReference type="PANTHER" id="PTHR34835">
    <property type="entry name" value="OS07G0283600 PROTEIN-RELATED"/>
    <property type="match status" value="1"/>
</dbReference>
<evidence type="ECO:0000313" key="3">
    <source>
        <dbReference type="Proteomes" id="UP000289738"/>
    </source>
</evidence>
<dbReference type="EMBL" id="SDMP01000006">
    <property type="protein sequence ID" value="RYR54479.1"/>
    <property type="molecule type" value="Genomic_DNA"/>
</dbReference>
<feature type="compositionally biased region" description="Basic residues" evidence="1">
    <location>
        <begin position="373"/>
        <end position="386"/>
    </location>
</feature>
<feature type="compositionally biased region" description="Acidic residues" evidence="1">
    <location>
        <begin position="340"/>
        <end position="361"/>
    </location>
</feature>
<evidence type="ECO:0000256" key="1">
    <source>
        <dbReference type="SAM" id="MobiDB-lite"/>
    </source>
</evidence>